<dbReference type="Proteomes" id="UP001150581">
    <property type="component" value="Unassembled WGS sequence"/>
</dbReference>
<keyword evidence="2" id="KW-1185">Reference proteome</keyword>
<proteinExistence type="predicted"/>
<organism evidence="1 2">
    <name type="scientific">Kickxella alabastrina</name>
    <dbReference type="NCBI Taxonomy" id="61397"/>
    <lineage>
        <taxon>Eukaryota</taxon>
        <taxon>Fungi</taxon>
        <taxon>Fungi incertae sedis</taxon>
        <taxon>Zoopagomycota</taxon>
        <taxon>Kickxellomycotina</taxon>
        <taxon>Kickxellomycetes</taxon>
        <taxon>Kickxellales</taxon>
        <taxon>Kickxellaceae</taxon>
        <taxon>Kickxella</taxon>
    </lineage>
</organism>
<gene>
    <name evidence="1" type="ORF">LPJ66_000013</name>
</gene>
<protein>
    <submittedName>
        <fullName evidence="1">Uncharacterized protein</fullName>
    </submittedName>
</protein>
<dbReference type="EMBL" id="JANBPG010000001">
    <property type="protein sequence ID" value="KAJ1902402.1"/>
    <property type="molecule type" value="Genomic_DNA"/>
</dbReference>
<sequence length="488" mass="50141">MRVLVLAFVVLAEVAMARPTPQGLPLVGDLLGHAPAPHGFLPPGGNHGIVGNLVDSLLGPNALNLDLCLNLKLGDGPQSFAPRCPNYVLPPPPPFPFPYPGYLARREHKRGLLDNLLPGLTAPLAGGPPGAPFRPNKGLVVNLLEALLGPNVLDLDLCLDLNLGGGPQSYAPRCPNYMPVPVGIPPPFGPVGPLLPPPIGPPGPIGPPPPASYSVAPFYRRDVEKRDLAILGGPGSYGAPILPPPPMPLPPPPAPYIEGPPILPPLLPAPLPPMPVPSAPYMGAPPLPPLPPIVSPIDEDCEIPPPPPPPHGLAPYHEAQPFVPPPMPVPAGPAYEVLPPIVGPSPLPFNRIPLPPPVVPLPPVYESGPPPPVPFVPVVPEYNGVPPPPPPPPMLPPPPPFMPVGPPPPPPMPIGPPPLAPAPIGPPPPPVTSIANDVVLAYTNTANGNMPAICIPVPYPVATGPGAALPPPPPLGGPVYNAIMPPLM</sequence>
<name>A0ACC1IX93_9FUNG</name>
<accession>A0ACC1IX93</accession>
<reference evidence="1" key="1">
    <citation type="submission" date="2022-07" db="EMBL/GenBank/DDBJ databases">
        <title>Phylogenomic reconstructions and comparative analyses of Kickxellomycotina fungi.</title>
        <authorList>
            <person name="Reynolds N.K."/>
            <person name="Stajich J.E."/>
            <person name="Barry K."/>
            <person name="Grigoriev I.V."/>
            <person name="Crous P."/>
            <person name="Smith M.E."/>
        </authorList>
    </citation>
    <scope>NUCLEOTIDE SEQUENCE</scope>
    <source>
        <strain evidence="1">Benny 63K</strain>
    </source>
</reference>
<comment type="caution">
    <text evidence="1">The sequence shown here is derived from an EMBL/GenBank/DDBJ whole genome shotgun (WGS) entry which is preliminary data.</text>
</comment>
<evidence type="ECO:0000313" key="2">
    <source>
        <dbReference type="Proteomes" id="UP001150581"/>
    </source>
</evidence>
<evidence type="ECO:0000313" key="1">
    <source>
        <dbReference type="EMBL" id="KAJ1902402.1"/>
    </source>
</evidence>